<dbReference type="EMBL" id="BAABKN010000008">
    <property type="protein sequence ID" value="GAA4730114.1"/>
    <property type="molecule type" value="Genomic_DNA"/>
</dbReference>
<comment type="caution">
    <text evidence="2">The sequence shown here is derived from an EMBL/GenBank/DDBJ whole genome shotgun (WGS) entry which is preliminary data.</text>
</comment>
<reference evidence="3" key="1">
    <citation type="journal article" date="2019" name="Int. J. Syst. Evol. Microbiol.">
        <title>The Global Catalogue of Microorganisms (GCM) 10K type strain sequencing project: providing services to taxonomists for standard genome sequencing and annotation.</title>
        <authorList>
            <consortium name="The Broad Institute Genomics Platform"/>
            <consortium name="The Broad Institute Genome Sequencing Center for Infectious Disease"/>
            <person name="Wu L."/>
            <person name="Ma J."/>
        </authorList>
    </citation>
    <scope>NUCLEOTIDE SEQUENCE [LARGE SCALE GENOMIC DNA]</scope>
    <source>
        <strain evidence="3">JCM 18532</strain>
    </source>
</reference>
<evidence type="ECO:0000313" key="2">
    <source>
        <dbReference type="EMBL" id="GAA4730114.1"/>
    </source>
</evidence>
<evidence type="ECO:0000256" key="1">
    <source>
        <dbReference type="SAM" id="MobiDB-lite"/>
    </source>
</evidence>
<dbReference type="Proteomes" id="UP001499882">
    <property type="component" value="Unassembled WGS sequence"/>
</dbReference>
<sequence length="139" mass="14846">MGLQTDAARERVAAMTIMSGRTQPAASRDSLAESLVGDRGPVEKLLPGTRESARENTSKLESHRALSRVQRFHRDGVRLDDNDATRLLVAVGSIPIRSATSTRRVIEDRFPSAPARRAPAGPAGRAHATSPPPGSSTAR</sequence>
<feature type="compositionally biased region" description="Pro residues" evidence="1">
    <location>
        <begin position="130"/>
        <end position="139"/>
    </location>
</feature>
<organism evidence="2 3">
    <name type="scientific">Nocardioides endophyticus</name>
    <dbReference type="NCBI Taxonomy" id="1353775"/>
    <lineage>
        <taxon>Bacteria</taxon>
        <taxon>Bacillati</taxon>
        <taxon>Actinomycetota</taxon>
        <taxon>Actinomycetes</taxon>
        <taxon>Propionibacteriales</taxon>
        <taxon>Nocardioidaceae</taxon>
        <taxon>Nocardioides</taxon>
    </lineage>
</organism>
<evidence type="ECO:0000313" key="3">
    <source>
        <dbReference type="Proteomes" id="UP001499882"/>
    </source>
</evidence>
<feature type="compositionally biased region" description="Basic and acidic residues" evidence="1">
    <location>
        <begin position="51"/>
        <end position="62"/>
    </location>
</feature>
<evidence type="ECO:0008006" key="4">
    <source>
        <dbReference type="Google" id="ProtNLM"/>
    </source>
</evidence>
<accession>A0ABP8YJT9</accession>
<proteinExistence type="predicted"/>
<protein>
    <recommendedName>
        <fullName evidence="4">DUF222 domain-containing protein</fullName>
    </recommendedName>
</protein>
<keyword evidence="3" id="KW-1185">Reference proteome</keyword>
<feature type="compositionally biased region" description="Low complexity" evidence="1">
    <location>
        <begin position="113"/>
        <end position="126"/>
    </location>
</feature>
<name>A0ABP8YJT9_9ACTN</name>
<feature type="region of interest" description="Disordered" evidence="1">
    <location>
        <begin position="101"/>
        <end position="139"/>
    </location>
</feature>
<gene>
    <name evidence="2" type="ORF">GCM10023350_11700</name>
</gene>
<feature type="region of interest" description="Disordered" evidence="1">
    <location>
        <begin position="19"/>
        <end position="62"/>
    </location>
</feature>